<gene>
    <name evidence="4" type="ORF">GB881_16470</name>
</gene>
<dbReference type="Gene3D" id="3.40.1190.20">
    <property type="match status" value="1"/>
</dbReference>
<keyword evidence="5" id="KW-1185">Reference proteome</keyword>
<dbReference type="Proteomes" id="UP000437709">
    <property type="component" value="Unassembled WGS sequence"/>
</dbReference>
<evidence type="ECO:0000256" key="2">
    <source>
        <dbReference type="ARBA" id="ARBA00022777"/>
    </source>
</evidence>
<dbReference type="PANTHER" id="PTHR10584:SF166">
    <property type="entry name" value="RIBOKINASE"/>
    <property type="match status" value="1"/>
</dbReference>
<keyword evidence="2 4" id="KW-0418">Kinase</keyword>
<proteinExistence type="predicted"/>
<dbReference type="RefSeq" id="WP_152193806.1">
    <property type="nucleotide sequence ID" value="NZ_VUKD01000001.1"/>
</dbReference>
<dbReference type="EMBL" id="WHPC01000092">
    <property type="protein sequence ID" value="MPV38614.1"/>
    <property type="molecule type" value="Genomic_DNA"/>
</dbReference>
<dbReference type="InterPro" id="IPR002173">
    <property type="entry name" value="Carboh/pur_kinase_PfkB_CS"/>
</dbReference>
<dbReference type="AlphaFoldDB" id="A0A6N7ETY2"/>
<protein>
    <submittedName>
        <fullName evidence="4">Carbohydrate kinase</fullName>
    </submittedName>
</protein>
<dbReference type="PANTHER" id="PTHR10584">
    <property type="entry name" value="SUGAR KINASE"/>
    <property type="match status" value="1"/>
</dbReference>
<organism evidence="4 5">
    <name type="scientific">Georgenia subflava</name>
    <dbReference type="NCBI Taxonomy" id="1622177"/>
    <lineage>
        <taxon>Bacteria</taxon>
        <taxon>Bacillati</taxon>
        <taxon>Actinomycetota</taxon>
        <taxon>Actinomycetes</taxon>
        <taxon>Micrococcales</taxon>
        <taxon>Bogoriellaceae</taxon>
        <taxon>Georgenia</taxon>
    </lineage>
</organism>
<dbReference type="Pfam" id="PF00294">
    <property type="entry name" value="PfkB"/>
    <property type="match status" value="1"/>
</dbReference>
<evidence type="ECO:0000313" key="5">
    <source>
        <dbReference type="Proteomes" id="UP000437709"/>
    </source>
</evidence>
<name>A0A6N7ETY2_9MICO</name>
<dbReference type="InterPro" id="IPR011611">
    <property type="entry name" value="PfkB_dom"/>
</dbReference>
<reference evidence="4 5" key="1">
    <citation type="submission" date="2019-10" db="EMBL/GenBank/DDBJ databases">
        <title>Georgenia wutianyii sp. nov. and Georgenia yuyongxinii sp. nov. isolated from plateau pika (Ochotona curzoniae) in the Qinghai-Tibet plateau of China.</title>
        <authorList>
            <person name="Tian Z."/>
        </authorList>
    </citation>
    <scope>NUCLEOTIDE SEQUENCE [LARGE SCALE GENOMIC DNA]</scope>
    <source>
        <strain evidence="4 5">JCM 19765</strain>
    </source>
</reference>
<evidence type="ECO:0000259" key="3">
    <source>
        <dbReference type="Pfam" id="PF00294"/>
    </source>
</evidence>
<dbReference type="SUPFAM" id="SSF53613">
    <property type="entry name" value="Ribokinase-like"/>
    <property type="match status" value="1"/>
</dbReference>
<comment type="caution">
    <text evidence="4">The sequence shown here is derived from an EMBL/GenBank/DDBJ whole genome shotgun (WGS) entry which is preliminary data.</text>
</comment>
<sequence length="312" mass="31263">MAEIVVVGQVARDLVLKVEEIPDEGGSTEVLERLELLGGAANQAVGARQLGWSSALVGVVGDDGAGRAVLASAREDGLDVTGVGVRAGGTTALYVDVVESGGVRRLLEHVPEDVLLTPADVRAAEPVLSAARAVLVELRQPGDAVRDAMGAAARGGALVLVDGHPEDSRVRDAVLSSATVVRADDAEAAALAGRELDDVRDAVAAARDLVSRGPAIVALAVGSEGNVVAWDGGHAVLPLLGGAPVDPTGGGDAFVVGLVTALLRGADPETAGWEASAAAALTVGRLGGRPELDADRVAAVAQAGRREAARPS</sequence>
<keyword evidence="1" id="KW-0808">Transferase</keyword>
<dbReference type="GO" id="GO:0016301">
    <property type="term" value="F:kinase activity"/>
    <property type="evidence" value="ECO:0007669"/>
    <property type="project" value="UniProtKB-KW"/>
</dbReference>
<evidence type="ECO:0000313" key="4">
    <source>
        <dbReference type="EMBL" id="MPV38614.1"/>
    </source>
</evidence>
<accession>A0A6N7ETY2</accession>
<dbReference type="InterPro" id="IPR029056">
    <property type="entry name" value="Ribokinase-like"/>
</dbReference>
<dbReference type="PROSITE" id="PS00584">
    <property type="entry name" value="PFKB_KINASES_2"/>
    <property type="match status" value="1"/>
</dbReference>
<evidence type="ECO:0000256" key="1">
    <source>
        <dbReference type="ARBA" id="ARBA00022679"/>
    </source>
</evidence>
<feature type="domain" description="Carbohydrate kinase PfkB" evidence="3">
    <location>
        <begin position="1"/>
        <end position="290"/>
    </location>
</feature>